<name>A0A9P3GSV6_9APHY</name>
<reference evidence="2 3" key="1">
    <citation type="submission" date="2021-08" db="EMBL/GenBank/DDBJ databases">
        <title>Draft Genome Sequence of Phanerochaete sordida strain YK-624.</title>
        <authorList>
            <person name="Mori T."/>
            <person name="Dohra H."/>
            <person name="Suzuki T."/>
            <person name="Kawagishi H."/>
            <person name="Hirai H."/>
        </authorList>
    </citation>
    <scope>NUCLEOTIDE SEQUENCE [LARGE SCALE GENOMIC DNA]</scope>
    <source>
        <strain evidence="2 3">YK-624</strain>
    </source>
</reference>
<protein>
    <submittedName>
        <fullName evidence="2">Uncharacterized protein</fullName>
    </submittedName>
</protein>
<feature type="compositionally biased region" description="Basic and acidic residues" evidence="1">
    <location>
        <begin position="13"/>
        <end position="30"/>
    </location>
</feature>
<evidence type="ECO:0000256" key="1">
    <source>
        <dbReference type="SAM" id="MobiDB-lite"/>
    </source>
</evidence>
<accession>A0A9P3GSV6</accession>
<feature type="region of interest" description="Disordered" evidence="1">
    <location>
        <begin position="1"/>
        <end position="66"/>
    </location>
</feature>
<sequence length="284" mass="31819">MTSSPTSRTDAALAERHDDHATTRTVETRTDITGNPAPAPFRTAPDTPRPPRSTAGALAQFGTPDADAKRITDARVLDAEPRACAPDSLDLDSQRKITGAIDPTLSTVPQVNYLSIDNDFADIVWDDIEPILFTSDMEKFMEGLDDDDTIITFDGSNVFSSKQPMSAPEVLTAYKRVDRKVKPVPAVFPEDARVIRRFPEDPLASLPPLTPRPPVFKPNGGRLTQENLDSMNLNPEGFLWPEELKLFQHILLMNQNHFVFEDSQRGTFREDYFSPYIIPEYTRK</sequence>
<dbReference type="OrthoDB" id="5599163at2759"/>
<evidence type="ECO:0000313" key="3">
    <source>
        <dbReference type="Proteomes" id="UP000703269"/>
    </source>
</evidence>
<dbReference type="EMBL" id="BPQB01000165">
    <property type="protein sequence ID" value="GJF00554.1"/>
    <property type="molecule type" value="Genomic_DNA"/>
</dbReference>
<gene>
    <name evidence="2" type="ORF">PsYK624_168470</name>
</gene>
<evidence type="ECO:0000313" key="2">
    <source>
        <dbReference type="EMBL" id="GJF00554.1"/>
    </source>
</evidence>
<dbReference type="Proteomes" id="UP000703269">
    <property type="component" value="Unassembled WGS sequence"/>
</dbReference>
<comment type="caution">
    <text evidence="2">The sequence shown here is derived from an EMBL/GenBank/DDBJ whole genome shotgun (WGS) entry which is preliminary data.</text>
</comment>
<keyword evidence="3" id="KW-1185">Reference proteome</keyword>
<dbReference type="AlphaFoldDB" id="A0A9P3GSV6"/>
<organism evidence="2 3">
    <name type="scientific">Phanerochaete sordida</name>
    <dbReference type="NCBI Taxonomy" id="48140"/>
    <lineage>
        <taxon>Eukaryota</taxon>
        <taxon>Fungi</taxon>
        <taxon>Dikarya</taxon>
        <taxon>Basidiomycota</taxon>
        <taxon>Agaricomycotina</taxon>
        <taxon>Agaricomycetes</taxon>
        <taxon>Polyporales</taxon>
        <taxon>Phanerochaetaceae</taxon>
        <taxon>Phanerochaete</taxon>
    </lineage>
</organism>
<proteinExistence type="predicted"/>